<keyword evidence="2" id="KW-1185">Reference proteome</keyword>
<accession>A0A9P6IF41</accession>
<dbReference type="RefSeq" id="XP_038748842.1">
    <property type="nucleotide sequence ID" value="XM_038885643.1"/>
</dbReference>
<sequence length="194" mass="21125">MGGEIRVTSWGGWFTQSAQISSPLLDPSARHADIQGFLGPTHCIQALTPFPNAPKSPIINCWNRGVVGGKTLHDEVLEVVRTYDGWRSLTACRVVEVPLGNEPEKLGDVVVLVGLRFETSLDREYFSVVREVLGILARICVALCIEGCNVRPGAELDGGDPVKKAKLLLRARLAGVVPGRGVDEVTDLLRNFHF</sequence>
<dbReference type="EMBL" id="JAATWM020000007">
    <property type="protein sequence ID" value="KAF9879381.1"/>
    <property type="molecule type" value="Genomic_DNA"/>
</dbReference>
<dbReference type="Proteomes" id="UP000781932">
    <property type="component" value="Unassembled WGS sequence"/>
</dbReference>
<dbReference type="GeneID" id="62158717"/>
<evidence type="ECO:0000313" key="2">
    <source>
        <dbReference type="Proteomes" id="UP000781932"/>
    </source>
</evidence>
<reference evidence="1" key="1">
    <citation type="submission" date="2020-03" db="EMBL/GenBank/DDBJ databases">
        <authorList>
            <person name="He L."/>
        </authorList>
    </citation>
    <scope>NUCLEOTIDE SEQUENCE</scope>
    <source>
        <strain evidence="1">CkLH20</strain>
    </source>
</reference>
<evidence type="ECO:0000313" key="1">
    <source>
        <dbReference type="EMBL" id="KAF9879381.1"/>
    </source>
</evidence>
<comment type="caution">
    <text evidence="1">The sequence shown here is derived from an EMBL/GenBank/DDBJ whole genome shotgun (WGS) entry which is preliminary data.</text>
</comment>
<dbReference type="AlphaFoldDB" id="A0A9P6IF41"/>
<organism evidence="1 2">
    <name type="scientific">Colletotrichum karsti</name>
    <dbReference type="NCBI Taxonomy" id="1095194"/>
    <lineage>
        <taxon>Eukaryota</taxon>
        <taxon>Fungi</taxon>
        <taxon>Dikarya</taxon>
        <taxon>Ascomycota</taxon>
        <taxon>Pezizomycotina</taxon>
        <taxon>Sordariomycetes</taxon>
        <taxon>Hypocreomycetidae</taxon>
        <taxon>Glomerellales</taxon>
        <taxon>Glomerellaceae</taxon>
        <taxon>Colletotrichum</taxon>
        <taxon>Colletotrichum boninense species complex</taxon>
    </lineage>
</organism>
<protein>
    <submittedName>
        <fullName evidence="1">Uncharacterized protein</fullName>
    </submittedName>
</protein>
<proteinExistence type="predicted"/>
<name>A0A9P6IF41_9PEZI</name>
<reference evidence="1" key="2">
    <citation type="submission" date="2020-11" db="EMBL/GenBank/DDBJ databases">
        <title>Whole genome sequencing of Colletotrichum sp.</title>
        <authorList>
            <person name="Li H."/>
        </authorList>
    </citation>
    <scope>NUCLEOTIDE SEQUENCE</scope>
    <source>
        <strain evidence="1">CkLH20</strain>
    </source>
</reference>
<gene>
    <name evidence="1" type="ORF">CkaCkLH20_02924</name>
</gene>